<keyword evidence="6 8" id="KW-1133">Transmembrane helix</keyword>
<name>D2RH90_ARCPA</name>
<evidence type="ECO:0000256" key="7">
    <source>
        <dbReference type="ARBA" id="ARBA00023136"/>
    </source>
</evidence>
<keyword evidence="3" id="KW-0813">Transport</keyword>
<accession>D2RH90</accession>
<evidence type="ECO:0000256" key="6">
    <source>
        <dbReference type="ARBA" id="ARBA00022989"/>
    </source>
</evidence>
<evidence type="ECO:0000256" key="5">
    <source>
        <dbReference type="ARBA" id="ARBA00022692"/>
    </source>
</evidence>
<evidence type="ECO:0000313" key="9">
    <source>
        <dbReference type="EMBL" id="ADB57665.1"/>
    </source>
</evidence>
<keyword evidence="10" id="KW-1185">Reference proteome</keyword>
<dbReference type="GO" id="GO:1903785">
    <property type="term" value="P:L-valine transmembrane transport"/>
    <property type="evidence" value="ECO:0007669"/>
    <property type="project" value="TreeGrafter"/>
</dbReference>
<evidence type="ECO:0000256" key="4">
    <source>
        <dbReference type="ARBA" id="ARBA00022475"/>
    </source>
</evidence>
<gene>
    <name evidence="9" type="ordered locus">Arcpr_0600</name>
</gene>
<dbReference type="PaxDb" id="572546-Arcpr_0600"/>
<dbReference type="Proteomes" id="UP000001901">
    <property type="component" value="Chromosome"/>
</dbReference>
<dbReference type="GeneID" id="8739259"/>
<organism evidence="9 10">
    <name type="scientific">Archaeoglobus profundus (strain DSM 5631 / JCM 9629 / NBRC 100127 / Av18)</name>
    <dbReference type="NCBI Taxonomy" id="572546"/>
    <lineage>
        <taxon>Archaea</taxon>
        <taxon>Methanobacteriati</taxon>
        <taxon>Methanobacteriota</taxon>
        <taxon>Archaeoglobi</taxon>
        <taxon>Archaeoglobales</taxon>
        <taxon>Archaeoglobaceae</taxon>
        <taxon>Archaeoglobus</taxon>
    </lineage>
</organism>
<evidence type="ECO:0000313" key="10">
    <source>
        <dbReference type="Proteomes" id="UP000001901"/>
    </source>
</evidence>
<comment type="similarity">
    <text evidence="2">Belongs to the AzlC family.</text>
</comment>
<dbReference type="AlphaFoldDB" id="D2RH90"/>
<comment type="subcellular location">
    <subcellularLocation>
        <location evidence="1">Cell membrane</location>
        <topology evidence="1">Multi-pass membrane protein</topology>
    </subcellularLocation>
</comment>
<feature type="transmembrane region" description="Helical" evidence="8">
    <location>
        <begin position="144"/>
        <end position="162"/>
    </location>
</feature>
<dbReference type="EMBL" id="CP001857">
    <property type="protein sequence ID" value="ADB57665.1"/>
    <property type="molecule type" value="Genomic_DNA"/>
</dbReference>
<dbReference type="Pfam" id="PF03591">
    <property type="entry name" value="AzlC"/>
    <property type="match status" value="1"/>
</dbReference>
<reference evidence="9 10" key="1">
    <citation type="journal article" date="2010" name="Stand. Genomic Sci.">
        <title>Complete genome sequence of Archaeoglobus profundus type strain (AV18).</title>
        <authorList>
            <person name="von Jan M."/>
            <person name="Lapidus A."/>
            <person name="Del Rio T.G."/>
            <person name="Copeland A."/>
            <person name="Tice H."/>
            <person name="Cheng J.F."/>
            <person name="Lucas S."/>
            <person name="Chen F."/>
            <person name="Nolan M."/>
            <person name="Goodwin L."/>
            <person name="Han C."/>
            <person name="Pitluck S."/>
            <person name="Liolios K."/>
            <person name="Ivanova N."/>
            <person name="Mavromatis K."/>
            <person name="Ovchinnikova G."/>
            <person name="Chertkov O."/>
            <person name="Pati A."/>
            <person name="Chen A."/>
            <person name="Palaniappan K."/>
            <person name="Land M."/>
            <person name="Hauser L."/>
            <person name="Chang Y.J."/>
            <person name="Jeffries C.D."/>
            <person name="Saunders E."/>
            <person name="Brettin T."/>
            <person name="Detter J.C."/>
            <person name="Chain P."/>
            <person name="Eichinger K."/>
            <person name="Huber H."/>
            <person name="Spring S."/>
            <person name="Rohde M."/>
            <person name="Goker M."/>
            <person name="Wirth R."/>
            <person name="Woyke T."/>
            <person name="Bristow J."/>
            <person name="Eisen J.A."/>
            <person name="Markowitz V."/>
            <person name="Hugenholtz P."/>
            <person name="Kyrpides N.C."/>
            <person name="Klenk H.P."/>
        </authorList>
    </citation>
    <scope>NUCLEOTIDE SEQUENCE [LARGE SCALE GENOMIC DNA]</scope>
    <source>
        <strain evidence="10">DSM 5631 / JCM 9629 / NBRC 100127 / Av18</strain>
    </source>
</reference>
<feature type="transmembrane region" description="Helical" evidence="8">
    <location>
        <begin position="6"/>
        <end position="25"/>
    </location>
</feature>
<keyword evidence="4" id="KW-1003">Cell membrane</keyword>
<keyword evidence="7 8" id="KW-0472">Membrane</keyword>
<evidence type="ECO:0000256" key="1">
    <source>
        <dbReference type="ARBA" id="ARBA00004651"/>
    </source>
</evidence>
<dbReference type="eggNOG" id="arCOG04452">
    <property type="taxonomic scope" value="Archaea"/>
</dbReference>
<dbReference type="RefSeq" id="WP_012940001.1">
    <property type="nucleotide sequence ID" value="NC_013741.1"/>
</dbReference>
<keyword evidence="5 8" id="KW-0812">Transmembrane</keyword>
<feature type="transmembrane region" description="Helical" evidence="8">
    <location>
        <begin position="169"/>
        <end position="198"/>
    </location>
</feature>
<evidence type="ECO:0000256" key="3">
    <source>
        <dbReference type="ARBA" id="ARBA00022448"/>
    </source>
</evidence>
<dbReference type="HOGENOM" id="CLU_065777_3_1_2"/>
<dbReference type="STRING" id="572546.Arcpr_0600"/>
<feature type="transmembrane region" description="Helical" evidence="8">
    <location>
        <begin position="113"/>
        <end position="138"/>
    </location>
</feature>
<evidence type="ECO:0000256" key="8">
    <source>
        <dbReference type="SAM" id="Phobius"/>
    </source>
</evidence>
<dbReference type="OrthoDB" id="51586at2157"/>
<dbReference type="KEGG" id="apo:Arcpr_0600"/>
<dbReference type="InterPro" id="IPR011606">
    <property type="entry name" value="Brnchd-chn_aa_trnsp_permease"/>
</dbReference>
<sequence length="211" mass="22698">MIKKGIVAGIPIALGYFPVAVTFGLTAMAMGLKDYEAVLASLLIFAGSAQFALATLIDSPINATIVPILLNLRHLIYGCILSKRIKISKPFITAFGLTDEVFAMSFKGDNERFIWGLALIAYSAWVSGTVVGVLGGTFIVSNEALHRSLVFAFPALFFILLIPNRSWNLISAIFGGLIALILHILGYTSFGILLAGIVSPFVTSTLRRCLE</sequence>
<protein>
    <submittedName>
        <fullName evidence="9">AzlC family protein</fullName>
    </submittedName>
</protein>
<evidence type="ECO:0000256" key="2">
    <source>
        <dbReference type="ARBA" id="ARBA00010735"/>
    </source>
</evidence>
<proteinExistence type="inferred from homology"/>
<feature type="transmembrane region" description="Helical" evidence="8">
    <location>
        <begin position="37"/>
        <end position="57"/>
    </location>
</feature>
<dbReference type="PANTHER" id="PTHR34979">
    <property type="entry name" value="INNER MEMBRANE PROTEIN YGAZ"/>
    <property type="match status" value="1"/>
</dbReference>
<dbReference type="PANTHER" id="PTHR34979:SF1">
    <property type="entry name" value="INNER MEMBRANE PROTEIN YGAZ"/>
    <property type="match status" value="1"/>
</dbReference>
<dbReference type="GO" id="GO:0005886">
    <property type="term" value="C:plasma membrane"/>
    <property type="evidence" value="ECO:0007669"/>
    <property type="project" value="UniProtKB-SubCell"/>
</dbReference>